<dbReference type="Proteomes" id="UP001210211">
    <property type="component" value="Unassembled WGS sequence"/>
</dbReference>
<dbReference type="PANTHER" id="PTHR31579:SF1">
    <property type="entry name" value="OS03G0796600 PROTEIN"/>
    <property type="match status" value="1"/>
</dbReference>
<dbReference type="NCBIfam" id="TIGR01615">
    <property type="entry name" value="A_thal_3542"/>
    <property type="match status" value="1"/>
</dbReference>
<feature type="region of interest" description="Disordered" evidence="1">
    <location>
        <begin position="42"/>
        <end position="65"/>
    </location>
</feature>
<dbReference type="AlphaFoldDB" id="A0AAD5ZWY9"/>
<evidence type="ECO:0000256" key="1">
    <source>
        <dbReference type="SAM" id="MobiDB-lite"/>
    </source>
</evidence>
<name>A0AAD5ZWY9_9POAL</name>
<protein>
    <submittedName>
        <fullName evidence="2">Uncharacterized protein</fullName>
    </submittedName>
</protein>
<accession>A0AAD5ZWY9</accession>
<comment type="caution">
    <text evidence="2">The sequence shown here is derived from an EMBL/GenBank/DDBJ whole genome shotgun (WGS) entry which is preliminary data.</text>
</comment>
<organism evidence="2 3">
    <name type="scientific">Rhynchospora tenuis</name>
    <dbReference type="NCBI Taxonomy" id="198213"/>
    <lineage>
        <taxon>Eukaryota</taxon>
        <taxon>Viridiplantae</taxon>
        <taxon>Streptophyta</taxon>
        <taxon>Embryophyta</taxon>
        <taxon>Tracheophyta</taxon>
        <taxon>Spermatophyta</taxon>
        <taxon>Magnoliopsida</taxon>
        <taxon>Liliopsida</taxon>
        <taxon>Poales</taxon>
        <taxon>Cyperaceae</taxon>
        <taxon>Cyperoideae</taxon>
        <taxon>Rhynchosporeae</taxon>
        <taxon>Rhynchospora</taxon>
    </lineage>
</organism>
<dbReference type="PANTHER" id="PTHR31579">
    <property type="entry name" value="OS03G0796600 PROTEIN"/>
    <property type="match status" value="1"/>
</dbReference>
<sequence>MPFQAKIQPMDARSAARIDPVRPRQSRLRRFFVPRTGTPVAVAPTKADVDRDSDDSGGGGGRADVDNTVLLDRMVLSFMEDGTEMNKPLKSRCNCFNGNYDESSDEEVDLQYGDVTPVAPITGDALEIIKGLVPCTNVTERNLLADASKFVERTRNSKCGKSESRKIVCDGLKSLGYDAAVCKSKWEKTSSIPAGEHEYIDVISDEGRLVVEIDFRSEFEIARSTKRYRTLLQTLPSVYVGTSDRMAKIVALVSEAVKQSMRKKGLHFPPWRKSEYMKSKWLSKHERMGMEKDDSDLAGRDIAVNFEVCSLEKITVVVRPLEVVIGMPKKKPVAGLTAVL</sequence>
<feature type="region of interest" description="Disordered" evidence="1">
    <location>
        <begin position="1"/>
        <end position="22"/>
    </location>
</feature>
<reference evidence="2 3" key="1">
    <citation type="journal article" date="2022" name="Cell">
        <title>Repeat-based holocentromeres influence genome architecture and karyotype evolution.</title>
        <authorList>
            <person name="Hofstatter P.G."/>
            <person name="Thangavel G."/>
            <person name="Lux T."/>
            <person name="Neumann P."/>
            <person name="Vondrak T."/>
            <person name="Novak P."/>
            <person name="Zhang M."/>
            <person name="Costa L."/>
            <person name="Castellani M."/>
            <person name="Scott A."/>
            <person name="Toegelov H."/>
            <person name="Fuchs J."/>
            <person name="Mata-Sucre Y."/>
            <person name="Dias Y."/>
            <person name="Vanzela A.L.L."/>
            <person name="Huettel B."/>
            <person name="Almeida C.C.S."/>
            <person name="Simkova H."/>
            <person name="Souza G."/>
            <person name="Pedrosa-Harand A."/>
            <person name="Macas J."/>
            <person name="Mayer K.F.X."/>
            <person name="Houben A."/>
            <person name="Marques A."/>
        </authorList>
    </citation>
    <scope>NUCLEOTIDE SEQUENCE [LARGE SCALE GENOMIC DNA]</scope>
    <source>
        <strain evidence="2">RhyTen1mFocal</strain>
    </source>
</reference>
<evidence type="ECO:0000313" key="2">
    <source>
        <dbReference type="EMBL" id="KAJ3705604.1"/>
    </source>
</evidence>
<evidence type="ECO:0000313" key="3">
    <source>
        <dbReference type="Proteomes" id="UP001210211"/>
    </source>
</evidence>
<keyword evidence="3" id="KW-1185">Reference proteome</keyword>
<proteinExistence type="predicted"/>
<dbReference type="EMBL" id="JAMRDG010000001">
    <property type="protein sequence ID" value="KAJ3705604.1"/>
    <property type="molecule type" value="Genomic_DNA"/>
</dbReference>
<dbReference type="Pfam" id="PF04720">
    <property type="entry name" value="PDDEXK_6"/>
    <property type="match status" value="1"/>
</dbReference>
<dbReference type="InterPro" id="IPR006502">
    <property type="entry name" value="PDDEXK-like"/>
</dbReference>
<gene>
    <name evidence="2" type="ORF">LUZ61_009309</name>
</gene>